<comment type="caution">
    <text evidence="1">The sequence shown here is derived from an EMBL/GenBank/DDBJ whole genome shotgun (WGS) entry which is preliminary data.</text>
</comment>
<organism evidence="1">
    <name type="scientific">marine sediment metagenome</name>
    <dbReference type="NCBI Taxonomy" id="412755"/>
    <lineage>
        <taxon>unclassified sequences</taxon>
        <taxon>metagenomes</taxon>
        <taxon>ecological metagenomes</taxon>
    </lineage>
</organism>
<accession>A0A0F9IB96</accession>
<dbReference type="AlphaFoldDB" id="A0A0F9IB96"/>
<gene>
    <name evidence="1" type="ORF">LCGC14_1962580</name>
</gene>
<sequence>MKIYRKWPHSDHPTYRYIGANLYHGIKWYQVRIGWRVDYLGRVYYYLGKLILWQDVVPSSRRPVGKFSSRWIGPIEVCIP</sequence>
<protein>
    <submittedName>
        <fullName evidence="1">Uncharacterized protein</fullName>
    </submittedName>
</protein>
<name>A0A0F9IB96_9ZZZZ</name>
<dbReference type="EMBL" id="LAZR01021643">
    <property type="protein sequence ID" value="KKL84657.1"/>
    <property type="molecule type" value="Genomic_DNA"/>
</dbReference>
<reference evidence="1" key="1">
    <citation type="journal article" date="2015" name="Nature">
        <title>Complex archaea that bridge the gap between prokaryotes and eukaryotes.</title>
        <authorList>
            <person name="Spang A."/>
            <person name="Saw J.H."/>
            <person name="Jorgensen S.L."/>
            <person name="Zaremba-Niedzwiedzka K."/>
            <person name="Martijn J."/>
            <person name="Lind A.E."/>
            <person name="van Eijk R."/>
            <person name="Schleper C."/>
            <person name="Guy L."/>
            <person name="Ettema T.J."/>
        </authorList>
    </citation>
    <scope>NUCLEOTIDE SEQUENCE</scope>
</reference>
<proteinExistence type="predicted"/>
<evidence type="ECO:0000313" key="1">
    <source>
        <dbReference type="EMBL" id="KKL84657.1"/>
    </source>
</evidence>